<dbReference type="STRING" id="4795.A0A225UPG0"/>
<sequence>MDVLPHVSHRIDEYLTPLIYHDDFTAACKAGVSNRTLELLLQRTIPVWRDAVDAAVQGGHLHVLRWMTERQDHLGPWRDDFDSVIDIAARRGHLDIVKWLYERGVDCEKLRDIDKETAEYLEKTWLYHHCLAHASMLAVKHGDDRATRSSWSMERRL</sequence>
<gene>
    <name evidence="1" type="ORF">PHMEG_00035822</name>
</gene>
<evidence type="ECO:0000313" key="2">
    <source>
        <dbReference type="Proteomes" id="UP000198211"/>
    </source>
</evidence>
<dbReference type="OrthoDB" id="63159at2759"/>
<dbReference type="AlphaFoldDB" id="A0A225UPG0"/>
<dbReference type="SUPFAM" id="SSF140860">
    <property type="entry name" value="Pseudo ankyrin repeat-like"/>
    <property type="match status" value="1"/>
</dbReference>
<proteinExistence type="predicted"/>
<dbReference type="Pfam" id="PF13637">
    <property type="entry name" value="Ank_4"/>
    <property type="match status" value="1"/>
</dbReference>
<protein>
    <submittedName>
        <fullName evidence="1">Uncharacterized protein</fullName>
    </submittedName>
</protein>
<reference evidence="2" key="1">
    <citation type="submission" date="2017-03" db="EMBL/GenBank/DDBJ databases">
        <title>Phytopthora megakarya and P. palmivora, two closely related causual agents of cacao black pod achieved similar genome size and gene model numbers by different mechanisms.</title>
        <authorList>
            <person name="Ali S."/>
            <person name="Shao J."/>
            <person name="Larry D.J."/>
            <person name="Kronmiller B."/>
            <person name="Shen D."/>
            <person name="Strem M.D."/>
            <person name="Melnick R.L."/>
            <person name="Guiltinan M.J."/>
            <person name="Tyler B.M."/>
            <person name="Meinhardt L.W."/>
            <person name="Bailey B.A."/>
        </authorList>
    </citation>
    <scope>NUCLEOTIDE SEQUENCE [LARGE SCALE GENOMIC DNA]</scope>
    <source>
        <strain evidence="2">zdho120</strain>
    </source>
</reference>
<organism evidence="1 2">
    <name type="scientific">Phytophthora megakarya</name>
    <dbReference type="NCBI Taxonomy" id="4795"/>
    <lineage>
        <taxon>Eukaryota</taxon>
        <taxon>Sar</taxon>
        <taxon>Stramenopiles</taxon>
        <taxon>Oomycota</taxon>
        <taxon>Peronosporomycetes</taxon>
        <taxon>Peronosporales</taxon>
        <taxon>Peronosporaceae</taxon>
        <taxon>Phytophthora</taxon>
    </lineage>
</organism>
<keyword evidence="2" id="KW-1185">Reference proteome</keyword>
<accession>A0A225UPG0</accession>
<dbReference type="InterPro" id="IPR036770">
    <property type="entry name" value="Ankyrin_rpt-contain_sf"/>
</dbReference>
<dbReference type="InterPro" id="IPR002110">
    <property type="entry name" value="Ankyrin_rpt"/>
</dbReference>
<dbReference type="EMBL" id="NBNE01014369">
    <property type="protein sequence ID" value="OWY94446.1"/>
    <property type="molecule type" value="Genomic_DNA"/>
</dbReference>
<name>A0A225UPG0_9STRA</name>
<evidence type="ECO:0000313" key="1">
    <source>
        <dbReference type="EMBL" id="OWY94446.1"/>
    </source>
</evidence>
<dbReference type="Gene3D" id="1.25.40.20">
    <property type="entry name" value="Ankyrin repeat-containing domain"/>
    <property type="match status" value="1"/>
</dbReference>
<comment type="caution">
    <text evidence="1">The sequence shown here is derived from an EMBL/GenBank/DDBJ whole genome shotgun (WGS) entry which is preliminary data.</text>
</comment>
<dbReference type="Proteomes" id="UP000198211">
    <property type="component" value="Unassembled WGS sequence"/>
</dbReference>